<keyword evidence="5" id="KW-1185">Reference proteome</keyword>
<evidence type="ECO:0000313" key="5">
    <source>
        <dbReference type="Proteomes" id="UP000245207"/>
    </source>
</evidence>
<keyword evidence="2" id="KW-0342">GTP-binding</keyword>
<dbReference type="PANTHER" id="PTHR24072">
    <property type="entry name" value="RHO FAMILY GTPASE"/>
    <property type="match status" value="1"/>
</dbReference>
<keyword evidence="3" id="KW-0449">Lipoprotein</keyword>
<keyword evidence="1" id="KW-0547">Nucleotide-binding</keyword>
<dbReference type="AlphaFoldDB" id="A0A2U1PQ25"/>
<dbReference type="STRING" id="35608.A0A2U1PQ25"/>
<gene>
    <name evidence="4" type="ORF">CTI12_AA099610</name>
</gene>
<reference evidence="4 5" key="1">
    <citation type="journal article" date="2018" name="Mol. Plant">
        <title>The genome of Artemisia annua provides insight into the evolution of Asteraceae family and artemisinin biosynthesis.</title>
        <authorList>
            <person name="Shen Q."/>
            <person name="Zhang L."/>
            <person name="Liao Z."/>
            <person name="Wang S."/>
            <person name="Yan T."/>
            <person name="Shi P."/>
            <person name="Liu M."/>
            <person name="Fu X."/>
            <person name="Pan Q."/>
            <person name="Wang Y."/>
            <person name="Lv Z."/>
            <person name="Lu X."/>
            <person name="Zhang F."/>
            <person name="Jiang W."/>
            <person name="Ma Y."/>
            <person name="Chen M."/>
            <person name="Hao X."/>
            <person name="Li L."/>
            <person name="Tang Y."/>
            <person name="Lv G."/>
            <person name="Zhou Y."/>
            <person name="Sun X."/>
            <person name="Brodelius P.E."/>
            <person name="Rose J.K.C."/>
            <person name="Tang K."/>
        </authorList>
    </citation>
    <scope>NUCLEOTIDE SEQUENCE [LARGE SCALE GENOMIC DNA]</scope>
    <source>
        <strain evidence="5">cv. Huhao1</strain>
        <tissue evidence="4">Leaf</tissue>
    </source>
</reference>
<evidence type="ECO:0000313" key="4">
    <source>
        <dbReference type="EMBL" id="PWA87861.1"/>
    </source>
</evidence>
<comment type="caution">
    <text evidence="4">The sequence shown here is derived from an EMBL/GenBank/DDBJ whole genome shotgun (WGS) entry which is preliminary data.</text>
</comment>
<dbReference type="InterPro" id="IPR027417">
    <property type="entry name" value="P-loop_NTPase"/>
</dbReference>
<dbReference type="Proteomes" id="UP000245207">
    <property type="component" value="Unassembled WGS sequence"/>
</dbReference>
<dbReference type="GO" id="GO:0007264">
    <property type="term" value="P:small GTPase-mediated signal transduction"/>
    <property type="evidence" value="ECO:0007669"/>
    <property type="project" value="InterPro"/>
</dbReference>
<proteinExistence type="predicted"/>
<evidence type="ECO:0000256" key="3">
    <source>
        <dbReference type="ARBA" id="ARBA00023288"/>
    </source>
</evidence>
<dbReference type="EMBL" id="PKPP01000870">
    <property type="protein sequence ID" value="PWA87861.1"/>
    <property type="molecule type" value="Genomic_DNA"/>
</dbReference>
<evidence type="ECO:0000256" key="1">
    <source>
        <dbReference type="ARBA" id="ARBA00022741"/>
    </source>
</evidence>
<accession>A0A2U1PQ25</accession>
<organism evidence="4 5">
    <name type="scientific">Artemisia annua</name>
    <name type="common">Sweet wormwood</name>
    <dbReference type="NCBI Taxonomy" id="35608"/>
    <lineage>
        <taxon>Eukaryota</taxon>
        <taxon>Viridiplantae</taxon>
        <taxon>Streptophyta</taxon>
        <taxon>Embryophyta</taxon>
        <taxon>Tracheophyta</taxon>
        <taxon>Spermatophyta</taxon>
        <taxon>Magnoliopsida</taxon>
        <taxon>eudicotyledons</taxon>
        <taxon>Gunneridae</taxon>
        <taxon>Pentapetalae</taxon>
        <taxon>asterids</taxon>
        <taxon>campanulids</taxon>
        <taxon>Asterales</taxon>
        <taxon>Asteraceae</taxon>
        <taxon>Asteroideae</taxon>
        <taxon>Anthemideae</taxon>
        <taxon>Artemisiinae</taxon>
        <taxon>Artemisia</taxon>
    </lineage>
</organism>
<dbReference type="GO" id="GO:0005525">
    <property type="term" value="F:GTP binding"/>
    <property type="evidence" value="ECO:0007669"/>
    <property type="project" value="UniProtKB-KW"/>
</dbReference>
<dbReference type="InterPro" id="IPR003578">
    <property type="entry name" value="Small_GTPase_Rho"/>
</dbReference>
<sequence length="327" mass="36769">MDLPDDVTFKIHYDGVNGKLMEMRACTTNRACTTDHFPFEQVDEQVSMPEIPVEMGVEIDQGKGVRKKRKATPSGNGIIIRDNVDASCGNDSDSDIDSQIDHEKAKYMYDSDSEESLKSFDYPSEGDDELIQLRKRMSEFKSGGAEDQEEIIDMGINGIVKEHEQDMDALMRRIKGKGSDLKDPFHIVDKTETYPICDEATHREFKKPKLGEKFVIVEQFKECLTYYALANGFSLWYDRSSADKDYVPIVFDEFCATVVVDGSTSNLGLGATAWKEDYNRLGPLSYRGAPLSYRGADVFILDFSLISKGNYENIAKKVISTLVECVG</sequence>
<dbReference type="OrthoDB" id="8830751at2759"/>
<dbReference type="Gene3D" id="3.40.50.300">
    <property type="entry name" value="P-loop containing nucleotide triphosphate hydrolases"/>
    <property type="match status" value="1"/>
</dbReference>
<protein>
    <submittedName>
        <fullName evidence="4">Rac-like GTP-binding protein 5</fullName>
    </submittedName>
</protein>
<name>A0A2U1PQ25_ARTAN</name>
<evidence type="ECO:0000256" key="2">
    <source>
        <dbReference type="ARBA" id="ARBA00023134"/>
    </source>
</evidence>